<evidence type="ECO:0000313" key="12">
    <source>
        <dbReference type="Proteomes" id="UP000187266"/>
    </source>
</evidence>
<dbReference type="InterPro" id="IPR003362">
    <property type="entry name" value="Bact_transf"/>
</dbReference>
<keyword evidence="7 9" id="KW-0472">Membrane</keyword>
<dbReference type="EMBL" id="CP019124">
    <property type="protein sequence ID" value="APX91092.1"/>
    <property type="molecule type" value="Genomic_DNA"/>
</dbReference>
<keyword evidence="4" id="KW-0808">Transferase</keyword>
<keyword evidence="5 9" id="KW-0812">Transmembrane</keyword>
<evidence type="ECO:0000256" key="1">
    <source>
        <dbReference type="ARBA" id="ARBA00004236"/>
    </source>
</evidence>
<accession>A0A1U7DM88</accession>
<evidence type="ECO:0000259" key="10">
    <source>
        <dbReference type="Pfam" id="PF02397"/>
    </source>
</evidence>
<keyword evidence="6 9" id="KW-1133">Transmembrane helix</keyword>
<dbReference type="Proteomes" id="UP000187266">
    <property type="component" value="Chromosome"/>
</dbReference>
<reference evidence="11 12" key="1">
    <citation type="submission" date="2017-01" db="EMBL/GenBank/DDBJ databases">
        <title>Genomic analysis of Xuhuaishuia manganoxidans DY6-4.</title>
        <authorList>
            <person name="Wang X."/>
        </authorList>
    </citation>
    <scope>NUCLEOTIDE SEQUENCE [LARGE SCALE GENOMIC DNA]</scope>
    <source>
        <strain evidence="11 12">DY6-4</strain>
    </source>
</reference>
<proteinExistence type="inferred from homology"/>
<evidence type="ECO:0000256" key="4">
    <source>
        <dbReference type="ARBA" id="ARBA00022679"/>
    </source>
</evidence>
<evidence type="ECO:0000256" key="9">
    <source>
        <dbReference type="SAM" id="Phobius"/>
    </source>
</evidence>
<evidence type="ECO:0000256" key="3">
    <source>
        <dbReference type="ARBA" id="ARBA00022475"/>
    </source>
</evidence>
<keyword evidence="12" id="KW-1185">Reference proteome</keyword>
<comment type="subcellular location">
    <subcellularLocation>
        <location evidence="1">Cell membrane</location>
    </subcellularLocation>
</comment>
<protein>
    <submittedName>
        <fullName evidence="11">Exopolysaccharide biosynthesis protein</fullName>
    </submittedName>
</protein>
<dbReference type="AlphaFoldDB" id="A0A1U7DM88"/>
<organism evidence="11 12">
    <name type="scientific">Brevirhabdus pacifica</name>
    <dbReference type="NCBI Taxonomy" id="1267768"/>
    <lineage>
        <taxon>Bacteria</taxon>
        <taxon>Pseudomonadati</taxon>
        <taxon>Pseudomonadota</taxon>
        <taxon>Alphaproteobacteria</taxon>
        <taxon>Rhodobacterales</taxon>
        <taxon>Paracoccaceae</taxon>
        <taxon>Brevirhabdus</taxon>
    </lineage>
</organism>
<evidence type="ECO:0000256" key="7">
    <source>
        <dbReference type="ARBA" id="ARBA00023136"/>
    </source>
</evidence>
<dbReference type="GO" id="GO:0016780">
    <property type="term" value="F:phosphotransferase activity, for other substituted phosphate groups"/>
    <property type="evidence" value="ECO:0007669"/>
    <property type="project" value="TreeGrafter"/>
</dbReference>
<evidence type="ECO:0000313" key="11">
    <source>
        <dbReference type="EMBL" id="APX91092.1"/>
    </source>
</evidence>
<keyword evidence="3" id="KW-1003">Cell membrane</keyword>
<evidence type="ECO:0000256" key="8">
    <source>
        <dbReference type="ARBA" id="ARBA00023169"/>
    </source>
</evidence>
<dbReference type="PANTHER" id="PTHR30576:SF4">
    <property type="entry name" value="UNDECAPRENYL-PHOSPHATE GALACTOSE PHOSPHOTRANSFERASE"/>
    <property type="match status" value="1"/>
</dbReference>
<gene>
    <name evidence="11" type="ORF">BV394_09860</name>
</gene>
<evidence type="ECO:0000256" key="6">
    <source>
        <dbReference type="ARBA" id="ARBA00022989"/>
    </source>
</evidence>
<dbReference type="STRING" id="1267768.BV394_09860"/>
<dbReference type="GO" id="GO:0000271">
    <property type="term" value="P:polysaccharide biosynthetic process"/>
    <property type="evidence" value="ECO:0007669"/>
    <property type="project" value="UniProtKB-KW"/>
</dbReference>
<evidence type="ECO:0000256" key="2">
    <source>
        <dbReference type="ARBA" id="ARBA00006464"/>
    </source>
</evidence>
<sequence length="219" mass="24168">MPPGAVLGGGAALAPGFYRRGGKRALDLSLIALFSPLLAPLMLLLWLAVRAGGGAAFFAQDRVGLDGRVFRCWKLRSMIPDADLALRRLCRDDPALAAEWRRHQKLTADPRITRVGRLLRRTGLDELPQIWNVLRGEMSLVGPRPFMPSQRGLYGAAGGFLYYRMRPGLTGPWQVSGRSQSGFADRAAFDDLYHRTTSLRGDLRILLRTVAVVLCARAE</sequence>
<name>A0A1U7DM88_9RHOB</name>
<dbReference type="GO" id="GO:0005886">
    <property type="term" value="C:plasma membrane"/>
    <property type="evidence" value="ECO:0007669"/>
    <property type="project" value="UniProtKB-SubCell"/>
</dbReference>
<comment type="similarity">
    <text evidence="2">Belongs to the bacterial sugar transferase family.</text>
</comment>
<evidence type="ECO:0000256" key="5">
    <source>
        <dbReference type="ARBA" id="ARBA00022692"/>
    </source>
</evidence>
<keyword evidence="8" id="KW-0270">Exopolysaccharide synthesis</keyword>
<dbReference type="Pfam" id="PF02397">
    <property type="entry name" value="Bac_transf"/>
    <property type="match status" value="1"/>
</dbReference>
<dbReference type="PANTHER" id="PTHR30576">
    <property type="entry name" value="COLANIC BIOSYNTHESIS UDP-GLUCOSE LIPID CARRIER TRANSFERASE"/>
    <property type="match status" value="1"/>
</dbReference>
<feature type="transmembrane region" description="Helical" evidence="9">
    <location>
        <begin position="28"/>
        <end position="49"/>
    </location>
</feature>
<dbReference type="OrthoDB" id="9808602at2"/>
<feature type="domain" description="Bacterial sugar transferase" evidence="10">
    <location>
        <begin position="23"/>
        <end position="214"/>
    </location>
</feature>